<proteinExistence type="predicted"/>
<keyword evidence="3" id="KW-1185">Reference proteome</keyword>
<evidence type="ECO:0000313" key="2">
    <source>
        <dbReference type="EMBL" id="TYB40904.1"/>
    </source>
</evidence>
<evidence type="ECO:0000256" key="1">
    <source>
        <dbReference type="SAM" id="Phobius"/>
    </source>
</evidence>
<feature type="transmembrane region" description="Helical" evidence="1">
    <location>
        <begin position="6"/>
        <end position="27"/>
    </location>
</feature>
<dbReference type="Proteomes" id="UP000323380">
    <property type="component" value="Unassembled WGS sequence"/>
</dbReference>
<dbReference type="InterPro" id="IPR050583">
    <property type="entry name" value="Mycobacterial_A85_antigen"/>
</dbReference>
<dbReference type="PANTHER" id="PTHR48098:SF1">
    <property type="entry name" value="DIACYLGLYCEROL ACYLTRANSFERASE_MYCOLYLTRANSFERASE AG85A"/>
    <property type="match status" value="1"/>
</dbReference>
<name>A0A5D0N8T0_9ACTN</name>
<feature type="transmembrane region" description="Helical" evidence="1">
    <location>
        <begin position="39"/>
        <end position="60"/>
    </location>
</feature>
<dbReference type="EMBL" id="VSFG01000012">
    <property type="protein sequence ID" value="TYB40904.1"/>
    <property type="molecule type" value="Genomic_DNA"/>
</dbReference>
<gene>
    <name evidence="2" type="ORF">FXF69_38515</name>
</gene>
<keyword evidence="1" id="KW-1133">Transmembrane helix</keyword>
<protein>
    <submittedName>
        <fullName evidence="2">Esterase</fullName>
    </submittedName>
</protein>
<keyword evidence="1" id="KW-0812">Transmembrane</keyword>
<dbReference type="SUPFAM" id="SSF53474">
    <property type="entry name" value="alpha/beta-Hydrolases"/>
    <property type="match status" value="1"/>
</dbReference>
<dbReference type="InterPro" id="IPR029058">
    <property type="entry name" value="AB_hydrolase_fold"/>
</dbReference>
<dbReference type="Gene3D" id="3.40.50.1820">
    <property type="entry name" value="alpha/beta hydrolase"/>
    <property type="match status" value="1"/>
</dbReference>
<dbReference type="InterPro" id="IPR000801">
    <property type="entry name" value="Esterase-like"/>
</dbReference>
<accession>A0A5D0N8T0</accession>
<reference evidence="2 3" key="1">
    <citation type="submission" date="2019-08" db="EMBL/GenBank/DDBJ databases">
        <title>Actinomadura sp. nov. CYP1-5 isolated from mountain soil.</title>
        <authorList>
            <person name="Songsumanus A."/>
            <person name="Kuncharoen N."/>
            <person name="Kudo T."/>
            <person name="Yuki M."/>
            <person name="Igarashi Y."/>
            <person name="Tanasupawat S."/>
        </authorList>
    </citation>
    <scope>NUCLEOTIDE SEQUENCE [LARGE SCALE GENOMIC DNA]</scope>
    <source>
        <strain evidence="2 3">JCM 14158</strain>
    </source>
</reference>
<dbReference type="STRING" id="1220554.GCA_001552135_06350"/>
<keyword evidence="1" id="KW-0472">Membrane</keyword>
<dbReference type="GO" id="GO:0016747">
    <property type="term" value="F:acyltransferase activity, transferring groups other than amino-acyl groups"/>
    <property type="evidence" value="ECO:0007669"/>
    <property type="project" value="TreeGrafter"/>
</dbReference>
<sequence>MSLTGWPLAGLLIVAVAAALAGVALGWGRLAGPGVRRVAARLGVLVLCQALVTVMVLTLVNRHFGFYATWDELVGAAGIGTGRIVPQQGRGGAGAGLVHRAPEVSVGGAPERDGRLDTVDIHGARSGLDAHAYVYLPPQYFDPAAKDRRFPVSLAFSGYPGVLSNLVTQVRLPQTARDEGRAGRVRPTVYVMLRPSTVPGRDTECLDVPGGPQSATFFTQDVPEAVRSAYRVSGEASGWGALGLSTGGYCSLKLAMRHSDVFSRAASLSGYYGAIKDITTGDLYGGSQAVRNENDLFWRLRHRPQPPISVLLTTSRVGEGNRNGTQRFLSLVRPPMRASSLVLDSGGHNFGTWRRVLPQVLRWMSQGLTP</sequence>
<dbReference type="Pfam" id="PF00756">
    <property type="entry name" value="Esterase"/>
    <property type="match status" value="1"/>
</dbReference>
<dbReference type="AlphaFoldDB" id="A0A5D0N8T0"/>
<comment type="caution">
    <text evidence="2">The sequence shown here is derived from an EMBL/GenBank/DDBJ whole genome shotgun (WGS) entry which is preliminary data.</text>
</comment>
<dbReference type="RefSeq" id="WP_067899946.1">
    <property type="nucleotide sequence ID" value="NZ_VSFG01000012.1"/>
</dbReference>
<dbReference type="PANTHER" id="PTHR48098">
    <property type="entry name" value="ENTEROCHELIN ESTERASE-RELATED"/>
    <property type="match status" value="1"/>
</dbReference>
<evidence type="ECO:0000313" key="3">
    <source>
        <dbReference type="Proteomes" id="UP000323380"/>
    </source>
</evidence>
<organism evidence="2 3">
    <name type="scientific">Actinomadura chibensis</name>
    <dbReference type="NCBI Taxonomy" id="392828"/>
    <lineage>
        <taxon>Bacteria</taxon>
        <taxon>Bacillati</taxon>
        <taxon>Actinomycetota</taxon>
        <taxon>Actinomycetes</taxon>
        <taxon>Streptosporangiales</taxon>
        <taxon>Thermomonosporaceae</taxon>
        <taxon>Actinomadura</taxon>
    </lineage>
</organism>